<dbReference type="InterPro" id="IPR011075">
    <property type="entry name" value="TetR_C"/>
</dbReference>
<keyword evidence="3" id="KW-0804">Transcription</keyword>
<keyword evidence="2 4" id="KW-0238">DNA-binding</keyword>
<evidence type="ECO:0000259" key="6">
    <source>
        <dbReference type="PROSITE" id="PS50977"/>
    </source>
</evidence>
<comment type="caution">
    <text evidence="7">The sequence shown here is derived from an EMBL/GenBank/DDBJ whole genome shotgun (WGS) entry which is preliminary data.</text>
</comment>
<gene>
    <name evidence="7" type="ORF">ACFF45_09005</name>
</gene>
<feature type="compositionally biased region" description="Low complexity" evidence="5">
    <location>
        <begin position="1"/>
        <end position="13"/>
    </location>
</feature>
<dbReference type="SUPFAM" id="SSF48498">
    <property type="entry name" value="Tetracyclin repressor-like, C-terminal domain"/>
    <property type="match status" value="1"/>
</dbReference>
<keyword evidence="8" id="KW-1185">Reference proteome</keyword>
<evidence type="ECO:0000256" key="2">
    <source>
        <dbReference type="ARBA" id="ARBA00023125"/>
    </source>
</evidence>
<reference evidence="7 8" key="1">
    <citation type="submission" date="2024-09" db="EMBL/GenBank/DDBJ databases">
        <authorList>
            <person name="Sun Q."/>
            <person name="Mori K."/>
        </authorList>
    </citation>
    <scope>NUCLEOTIDE SEQUENCE [LARGE SCALE GENOMIC DNA]</scope>
    <source>
        <strain evidence="7 8">JCM 6917</strain>
    </source>
</reference>
<organism evidence="7 8">
    <name type="scientific">Streptomyces cinereospinus</name>
    <dbReference type="NCBI Taxonomy" id="285561"/>
    <lineage>
        <taxon>Bacteria</taxon>
        <taxon>Bacillati</taxon>
        <taxon>Actinomycetota</taxon>
        <taxon>Actinomycetes</taxon>
        <taxon>Kitasatosporales</taxon>
        <taxon>Streptomycetaceae</taxon>
        <taxon>Streptomyces</taxon>
    </lineage>
</organism>
<evidence type="ECO:0000256" key="1">
    <source>
        <dbReference type="ARBA" id="ARBA00023015"/>
    </source>
</evidence>
<dbReference type="Proteomes" id="UP001589709">
    <property type="component" value="Unassembled WGS sequence"/>
</dbReference>
<name>A0ABV5MY70_9ACTN</name>
<evidence type="ECO:0000313" key="8">
    <source>
        <dbReference type="Proteomes" id="UP001589709"/>
    </source>
</evidence>
<evidence type="ECO:0000313" key="7">
    <source>
        <dbReference type="EMBL" id="MFB9462841.1"/>
    </source>
</evidence>
<dbReference type="InterPro" id="IPR001647">
    <property type="entry name" value="HTH_TetR"/>
</dbReference>
<proteinExistence type="predicted"/>
<sequence length="234" mass="25013">MTRTAGSSPSRRTSAGRRRATGTYAAADARREAILAAATAAFAQAGYGSSSLARIAADAGTSATVVVHHFGSKERLLVAVLERHEARTRDRVLALEAAGLLNGLAPLRDAMVEATAYNLAHPGRLQLFVQLSAEASDPTHPAHERFRQRYAESRALHERCLRAAIATGELRPDANVRAVAHEIPAISDGLQVQWALDPESTDLRAGLISYFDRLAQALTTDGRTLPPPVTLPPV</sequence>
<feature type="domain" description="HTH tetR-type" evidence="6">
    <location>
        <begin position="28"/>
        <end position="88"/>
    </location>
</feature>
<dbReference type="EMBL" id="JBHMCY010000012">
    <property type="protein sequence ID" value="MFB9462841.1"/>
    <property type="molecule type" value="Genomic_DNA"/>
</dbReference>
<dbReference type="InterPro" id="IPR036271">
    <property type="entry name" value="Tet_transcr_reg_TetR-rel_C_sf"/>
</dbReference>
<dbReference type="Pfam" id="PF16925">
    <property type="entry name" value="TetR_C_13"/>
    <property type="match status" value="1"/>
</dbReference>
<feature type="region of interest" description="Disordered" evidence="5">
    <location>
        <begin position="1"/>
        <end position="22"/>
    </location>
</feature>
<dbReference type="InterPro" id="IPR009057">
    <property type="entry name" value="Homeodomain-like_sf"/>
</dbReference>
<evidence type="ECO:0000256" key="5">
    <source>
        <dbReference type="SAM" id="MobiDB-lite"/>
    </source>
</evidence>
<dbReference type="PANTHER" id="PTHR47506:SF6">
    <property type="entry name" value="HTH-TYPE TRANSCRIPTIONAL REPRESSOR NEMR"/>
    <property type="match status" value="1"/>
</dbReference>
<dbReference type="PRINTS" id="PR00455">
    <property type="entry name" value="HTHTETR"/>
</dbReference>
<evidence type="ECO:0000256" key="4">
    <source>
        <dbReference type="PROSITE-ProRule" id="PRU00335"/>
    </source>
</evidence>
<accession>A0ABV5MY70</accession>
<dbReference type="SUPFAM" id="SSF46689">
    <property type="entry name" value="Homeodomain-like"/>
    <property type="match status" value="1"/>
</dbReference>
<keyword evidence="1" id="KW-0805">Transcription regulation</keyword>
<evidence type="ECO:0000256" key="3">
    <source>
        <dbReference type="ARBA" id="ARBA00023163"/>
    </source>
</evidence>
<protein>
    <submittedName>
        <fullName evidence="7">TetR/AcrR family transcriptional regulator</fullName>
    </submittedName>
</protein>
<dbReference type="PANTHER" id="PTHR47506">
    <property type="entry name" value="TRANSCRIPTIONAL REGULATORY PROTEIN"/>
    <property type="match status" value="1"/>
</dbReference>
<dbReference type="Gene3D" id="1.10.357.10">
    <property type="entry name" value="Tetracycline Repressor, domain 2"/>
    <property type="match status" value="1"/>
</dbReference>
<dbReference type="PROSITE" id="PS50977">
    <property type="entry name" value="HTH_TETR_2"/>
    <property type="match status" value="1"/>
</dbReference>
<dbReference type="Gene3D" id="1.10.10.60">
    <property type="entry name" value="Homeodomain-like"/>
    <property type="match status" value="1"/>
</dbReference>
<dbReference type="RefSeq" id="WP_381344315.1">
    <property type="nucleotide sequence ID" value="NZ_JBHMCY010000012.1"/>
</dbReference>
<feature type="DNA-binding region" description="H-T-H motif" evidence="4">
    <location>
        <begin position="51"/>
        <end position="70"/>
    </location>
</feature>
<dbReference type="Pfam" id="PF00440">
    <property type="entry name" value="TetR_N"/>
    <property type="match status" value="1"/>
</dbReference>